<dbReference type="STRING" id="342668.A0A1B8GG55"/>
<gene>
    <name evidence="2" type="ORF">VE01_06343</name>
</gene>
<evidence type="ECO:0008006" key="4">
    <source>
        <dbReference type="Google" id="ProtNLM"/>
    </source>
</evidence>
<feature type="region of interest" description="Disordered" evidence="1">
    <location>
        <begin position="1"/>
        <end position="31"/>
    </location>
</feature>
<keyword evidence="3" id="KW-1185">Reference proteome</keyword>
<dbReference type="AlphaFoldDB" id="A0A1B8GG55"/>
<feature type="region of interest" description="Disordered" evidence="1">
    <location>
        <begin position="127"/>
        <end position="153"/>
    </location>
</feature>
<reference evidence="2 3" key="1">
    <citation type="submission" date="2016-03" db="EMBL/GenBank/DDBJ databases">
        <title>Comparative genomics of Pseudogymnoascus destructans, the fungus causing white-nose syndrome of bats.</title>
        <authorList>
            <person name="Palmer J.M."/>
            <person name="Drees K.P."/>
            <person name="Foster J.T."/>
            <person name="Lindner D.L."/>
        </authorList>
    </citation>
    <scope>NUCLEOTIDE SEQUENCE [LARGE SCALE GENOMIC DNA]</scope>
    <source>
        <strain evidence="2 3">UAMH 10579</strain>
    </source>
</reference>
<feature type="compositionally biased region" description="Low complexity" evidence="1">
    <location>
        <begin position="97"/>
        <end position="108"/>
    </location>
</feature>
<name>A0A1B8GG55_9PEZI</name>
<feature type="compositionally biased region" description="Basic and acidic residues" evidence="1">
    <location>
        <begin position="438"/>
        <end position="450"/>
    </location>
</feature>
<feature type="region of interest" description="Disordered" evidence="1">
    <location>
        <begin position="364"/>
        <end position="553"/>
    </location>
</feature>
<sequence>MARVTRSTKITISEDETSQSIPQTQHIPSAEARAPLQEISNTTEEIVSLEDAQIADEEKILKAAFKTAIGIKKKNKRTKSKRNVDQEQHRNDEVIPDDQPASLSPAAAATRALLRSDSGPIAQIRDELQATHLGGSEQDPMAIDAPNPTTTFTGRLTRSQMKGVQPVGQEQAYSYSGPKISEYIDGDGDVAMGGATRGSALHIEDIDECARDITPEPKSSHDDSFVEHIVGRSPAKPVSRRLSVEEMVALHSSAKSSPRIEDSVDELDRFEETIIRSPAKPVSRIEDSVEELDLLEDIMEALTEAARAQELASPVKSRKATPAILKSSRPPTLSPALRPTPVKAKTIGVREGKALMNEMLAKKAASGTSTVRSKQVAAKKSVLPPTSTRSASAEPKPAAPITKRPAAKRPVSLMPPKEPIKSTKAPTRSTFELPGEAISRKLKEQREARIAQRQSSVSSDSTPPIVSAKAMAPKVKSTKAPTRPTFELPGEALSRKKREAHEARLKAQEEEEKKRREFKAKPVRRSIAPSMQPRQTAASLARRSIMNPDDAGEGLVVSKRRSVIGVPRPSLTAQNLANSSAPRTRVTAQGGGHMTATAMSDASQRSSSGVPSLVPKLSGRDIYKRDARALEGAERERKEKEAAAKKAREEAAEKGRQASREWAAKQRRKMMEGKIPDEGLSAGYGPGGQLGLKG</sequence>
<feature type="region of interest" description="Disordered" evidence="1">
    <location>
        <begin position="568"/>
        <end position="694"/>
    </location>
</feature>
<proteinExistence type="predicted"/>
<evidence type="ECO:0000256" key="1">
    <source>
        <dbReference type="SAM" id="MobiDB-lite"/>
    </source>
</evidence>
<feature type="compositionally biased region" description="Polar residues" evidence="1">
    <location>
        <begin position="571"/>
        <end position="582"/>
    </location>
</feature>
<dbReference type="RefSeq" id="XP_059319530.1">
    <property type="nucleotide sequence ID" value="XM_059463790.1"/>
</dbReference>
<feature type="compositionally biased region" description="Basic and acidic residues" evidence="1">
    <location>
        <begin position="82"/>
        <end position="93"/>
    </location>
</feature>
<feature type="region of interest" description="Disordered" evidence="1">
    <location>
        <begin position="309"/>
        <end position="345"/>
    </location>
</feature>
<evidence type="ECO:0000313" key="3">
    <source>
        <dbReference type="Proteomes" id="UP000091956"/>
    </source>
</evidence>
<feature type="compositionally biased region" description="Basic and acidic residues" evidence="1">
    <location>
        <begin position="618"/>
        <end position="677"/>
    </location>
</feature>
<feature type="compositionally biased region" description="Polar residues" evidence="1">
    <location>
        <begin position="18"/>
        <end position="27"/>
    </location>
</feature>
<protein>
    <recommendedName>
        <fullName evidence="4">Carboxylesterase family protein</fullName>
    </recommendedName>
</protein>
<dbReference type="Proteomes" id="UP000091956">
    <property type="component" value="Unassembled WGS sequence"/>
</dbReference>
<feature type="compositionally biased region" description="Gly residues" evidence="1">
    <location>
        <begin position="682"/>
        <end position="694"/>
    </location>
</feature>
<feature type="region of interest" description="Disordered" evidence="1">
    <location>
        <begin position="71"/>
        <end position="108"/>
    </location>
</feature>
<feature type="compositionally biased region" description="Basic and acidic residues" evidence="1">
    <location>
        <begin position="499"/>
        <end position="515"/>
    </location>
</feature>
<dbReference type="GeneID" id="28839729"/>
<dbReference type="EMBL" id="KV460240">
    <property type="protein sequence ID" value="OBT94793.2"/>
    <property type="molecule type" value="Genomic_DNA"/>
</dbReference>
<accession>A0A1B8GG55</accession>
<reference evidence="3" key="2">
    <citation type="journal article" date="2018" name="Nat. Commun.">
        <title>Extreme sensitivity to ultraviolet light in the fungal pathogen causing white-nose syndrome of bats.</title>
        <authorList>
            <person name="Palmer J.M."/>
            <person name="Drees K.P."/>
            <person name="Foster J.T."/>
            <person name="Lindner D.L."/>
        </authorList>
    </citation>
    <scope>NUCLEOTIDE SEQUENCE [LARGE SCALE GENOMIC DNA]</scope>
    <source>
        <strain evidence="3">UAMH 10579</strain>
    </source>
</reference>
<feature type="compositionally biased region" description="Polar residues" evidence="1">
    <location>
        <begin position="452"/>
        <end position="464"/>
    </location>
</feature>
<feature type="compositionally biased region" description="Basic residues" evidence="1">
    <location>
        <begin position="71"/>
        <end position="81"/>
    </location>
</feature>
<feature type="compositionally biased region" description="Polar residues" evidence="1">
    <location>
        <begin position="1"/>
        <end position="11"/>
    </location>
</feature>
<feature type="compositionally biased region" description="Polar residues" evidence="1">
    <location>
        <begin position="597"/>
        <end position="610"/>
    </location>
</feature>
<organism evidence="2 3">
    <name type="scientific">Pseudogymnoascus verrucosus</name>
    <dbReference type="NCBI Taxonomy" id="342668"/>
    <lineage>
        <taxon>Eukaryota</taxon>
        <taxon>Fungi</taxon>
        <taxon>Dikarya</taxon>
        <taxon>Ascomycota</taxon>
        <taxon>Pezizomycotina</taxon>
        <taxon>Leotiomycetes</taxon>
        <taxon>Thelebolales</taxon>
        <taxon>Thelebolaceae</taxon>
        <taxon>Pseudogymnoascus</taxon>
    </lineage>
</organism>
<evidence type="ECO:0000313" key="2">
    <source>
        <dbReference type="EMBL" id="OBT94793.2"/>
    </source>
</evidence>